<proteinExistence type="predicted"/>
<dbReference type="AlphaFoldDB" id="A0AB39HW23"/>
<accession>A0AB39HW23</accession>
<protein>
    <submittedName>
        <fullName evidence="2">Uncharacterized protein</fullName>
    </submittedName>
</protein>
<keyword evidence="1" id="KW-0812">Transmembrane</keyword>
<feature type="transmembrane region" description="Helical" evidence="1">
    <location>
        <begin position="6"/>
        <end position="26"/>
    </location>
</feature>
<reference evidence="2" key="1">
    <citation type="submission" date="2024-07" db="EMBL/GenBank/DDBJ databases">
        <title>Identification and characteristics of a novel species of coltsfoot's symbiotic bacteria.</title>
        <authorList>
            <person name="Juszczyk A."/>
            <person name="Jasielczuk I."/>
            <person name="Gurgul A."/>
            <person name="Rogala M."/>
            <person name="Kowalczyk A."/>
            <person name="Szmatola T."/>
            <person name="Kosecka-Strojek M."/>
            <person name="Arent Z."/>
            <person name="Latowski D."/>
        </authorList>
    </citation>
    <scope>NUCLEOTIDE SEQUENCE</scope>
    <source>
        <strain evidence="2">Hg7Tf</strain>
    </source>
</reference>
<gene>
    <name evidence="2" type="ORF">AB4Y39_18180</name>
</gene>
<dbReference type="RefSeq" id="WP_280042811.1">
    <property type="nucleotide sequence ID" value="NZ_CP162607.1"/>
</dbReference>
<dbReference type="EMBL" id="CP162607">
    <property type="protein sequence ID" value="XDK35622.1"/>
    <property type="molecule type" value="Genomic_DNA"/>
</dbReference>
<sequence length="93" mass="10567">MTHMLYIVVLWIGLVILSILWVRALLRGRDLERQLYAGQPVDGLASPVRPEDIERYKRSQYFARIGGLLPPRGSSKCCVRPTQWRGLVVTSSS</sequence>
<keyword evidence="1" id="KW-1133">Transmembrane helix</keyword>
<evidence type="ECO:0000256" key="1">
    <source>
        <dbReference type="SAM" id="Phobius"/>
    </source>
</evidence>
<organism evidence="2">
    <name type="scientific">Pseudomonas sp. Hg7Tf</name>
    <dbReference type="NCBI Taxonomy" id="3236988"/>
    <lineage>
        <taxon>Bacteria</taxon>
        <taxon>Pseudomonadati</taxon>
        <taxon>Pseudomonadota</taxon>
        <taxon>Gammaproteobacteria</taxon>
        <taxon>Pseudomonadales</taxon>
        <taxon>Pseudomonadaceae</taxon>
        <taxon>Pseudomonas</taxon>
    </lineage>
</organism>
<keyword evidence="1" id="KW-0472">Membrane</keyword>
<evidence type="ECO:0000313" key="2">
    <source>
        <dbReference type="EMBL" id="XDK35622.1"/>
    </source>
</evidence>
<name>A0AB39HW23_9PSED</name>